<evidence type="ECO:0000313" key="4">
    <source>
        <dbReference type="Proteomes" id="UP000778523"/>
    </source>
</evidence>
<feature type="signal peptide" evidence="1">
    <location>
        <begin position="1"/>
        <end position="16"/>
    </location>
</feature>
<dbReference type="Pfam" id="PF13472">
    <property type="entry name" value="Lipase_GDSL_2"/>
    <property type="match status" value="1"/>
</dbReference>
<feature type="chain" id="PRO_5045539736" evidence="1">
    <location>
        <begin position="17"/>
        <end position="257"/>
    </location>
</feature>
<dbReference type="PANTHER" id="PTHR30383:SF32">
    <property type="entry name" value="SGNH-HYDROLASE"/>
    <property type="match status" value="1"/>
</dbReference>
<proteinExistence type="predicted"/>
<keyword evidence="4" id="KW-1185">Reference proteome</keyword>
<dbReference type="SUPFAM" id="SSF52266">
    <property type="entry name" value="SGNH hydrolase"/>
    <property type="match status" value="1"/>
</dbReference>
<evidence type="ECO:0000313" key="3">
    <source>
        <dbReference type="EMBL" id="NSL55906.1"/>
    </source>
</evidence>
<comment type="caution">
    <text evidence="3">The sequence shown here is derived from an EMBL/GenBank/DDBJ whole genome shotgun (WGS) entry which is preliminary data.</text>
</comment>
<sequence>MRSGFFRHGLMGAALAGLLLGCAALPPQSSPSVPGVARSVPALEKKDGGVFLRKHAACLQQVQGGDVELLFLGDSITEGWAKQPALWQQHYGAWRTANCGVGGDRVEHVLWRLDHGLLAQTRPRVVVLMIGTNNSASQGADYIVAGIQDILATLQAGSPQSRVLLLGVLPRGPRRNADGSMDDGLRRMEVIRAVNARLAQLDDGQRLRYLDIGERFLVEGRIPPELMPDQLHPGTRGYAIWADAMQGLLDEMMAQTR</sequence>
<protein>
    <submittedName>
        <fullName evidence="3">GDSL family lipase</fullName>
    </submittedName>
</protein>
<reference evidence="3 4" key="1">
    <citation type="submission" date="2020-06" db="EMBL/GenBank/DDBJ databases">
        <title>Draft genome of Uliginosibacterium sp. IMCC34675.</title>
        <authorList>
            <person name="Song J."/>
        </authorList>
    </citation>
    <scope>NUCLEOTIDE SEQUENCE [LARGE SCALE GENOMIC DNA]</scope>
    <source>
        <strain evidence="3 4">IMCC34675</strain>
    </source>
</reference>
<keyword evidence="1" id="KW-0732">Signal</keyword>
<dbReference type="InterPro" id="IPR051532">
    <property type="entry name" value="Ester_Hydrolysis_Enzymes"/>
</dbReference>
<evidence type="ECO:0000259" key="2">
    <source>
        <dbReference type="Pfam" id="PF13472"/>
    </source>
</evidence>
<dbReference type="PANTHER" id="PTHR30383">
    <property type="entry name" value="THIOESTERASE 1/PROTEASE 1/LYSOPHOSPHOLIPASE L1"/>
    <property type="match status" value="1"/>
</dbReference>
<dbReference type="InterPro" id="IPR036514">
    <property type="entry name" value="SGNH_hydro_sf"/>
</dbReference>
<evidence type="ECO:0000256" key="1">
    <source>
        <dbReference type="SAM" id="SignalP"/>
    </source>
</evidence>
<dbReference type="EMBL" id="JABCSC020000003">
    <property type="protein sequence ID" value="NSL55906.1"/>
    <property type="molecule type" value="Genomic_DNA"/>
</dbReference>
<feature type="domain" description="SGNH hydrolase-type esterase" evidence="2">
    <location>
        <begin position="71"/>
        <end position="240"/>
    </location>
</feature>
<accession>A0ABX2IGK4</accession>
<gene>
    <name evidence="3" type="ORF">HJ583_012775</name>
</gene>
<dbReference type="Gene3D" id="3.40.50.1110">
    <property type="entry name" value="SGNH hydrolase"/>
    <property type="match status" value="1"/>
</dbReference>
<dbReference type="RefSeq" id="WP_170022283.1">
    <property type="nucleotide sequence ID" value="NZ_JABCSC020000003.1"/>
</dbReference>
<dbReference type="PROSITE" id="PS51257">
    <property type="entry name" value="PROKAR_LIPOPROTEIN"/>
    <property type="match status" value="1"/>
</dbReference>
<dbReference type="InterPro" id="IPR013830">
    <property type="entry name" value="SGNH_hydro"/>
</dbReference>
<name>A0ABX2IGK4_9RHOO</name>
<dbReference type="Proteomes" id="UP000778523">
    <property type="component" value="Unassembled WGS sequence"/>
</dbReference>
<organism evidence="3 4">
    <name type="scientific">Uliginosibacterium aquaticum</name>
    <dbReference type="NCBI Taxonomy" id="2731212"/>
    <lineage>
        <taxon>Bacteria</taxon>
        <taxon>Pseudomonadati</taxon>
        <taxon>Pseudomonadota</taxon>
        <taxon>Betaproteobacteria</taxon>
        <taxon>Rhodocyclales</taxon>
        <taxon>Zoogloeaceae</taxon>
        <taxon>Uliginosibacterium</taxon>
    </lineage>
</organism>